<gene>
    <name evidence="3" type="ORF">SAMN04488514_11622</name>
</gene>
<dbReference type="GO" id="GO:0006508">
    <property type="term" value="P:proteolysis"/>
    <property type="evidence" value="ECO:0007669"/>
    <property type="project" value="UniProtKB-KW"/>
</dbReference>
<protein>
    <submittedName>
        <fullName evidence="3">Predicted metalloprotease, contains C-terminal PDZ domain</fullName>
    </submittedName>
</protein>
<dbReference type="InterPro" id="IPR040756">
    <property type="entry name" value="Peptidase_M61_N"/>
</dbReference>
<reference evidence="3 4" key="1">
    <citation type="submission" date="2016-10" db="EMBL/GenBank/DDBJ databases">
        <authorList>
            <person name="de Groot N.N."/>
        </authorList>
    </citation>
    <scope>NUCLEOTIDE SEQUENCE [LARGE SCALE GENOMIC DNA]</scope>
    <source>
        <strain evidence="3 4">DSM 19886</strain>
    </source>
</reference>
<keyword evidence="4" id="KW-1185">Reference proteome</keyword>
<dbReference type="EMBL" id="FNGV01000016">
    <property type="protein sequence ID" value="SDM86839.1"/>
    <property type="molecule type" value="Genomic_DNA"/>
</dbReference>
<dbReference type="Proteomes" id="UP000199440">
    <property type="component" value="Unassembled WGS sequence"/>
</dbReference>
<dbReference type="InterPro" id="IPR027268">
    <property type="entry name" value="Peptidase_M4/M1_CTD_sf"/>
</dbReference>
<dbReference type="PROSITE" id="PS51257">
    <property type="entry name" value="PROKAR_LIPOPROTEIN"/>
    <property type="match status" value="1"/>
</dbReference>
<accession>A0A1G9WR45</accession>
<name>A0A1G9WR45_9FLAO</name>
<feature type="domain" description="Peptidase M61 N-terminal" evidence="2">
    <location>
        <begin position="32"/>
        <end position="211"/>
    </location>
</feature>
<evidence type="ECO:0000259" key="2">
    <source>
        <dbReference type="Pfam" id="PF17899"/>
    </source>
</evidence>
<dbReference type="Pfam" id="PF05299">
    <property type="entry name" value="Peptidase_M61"/>
    <property type="match status" value="1"/>
</dbReference>
<dbReference type="Gene3D" id="2.60.40.3650">
    <property type="match status" value="1"/>
</dbReference>
<dbReference type="InterPro" id="IPR007963">
    <property type="entry name" value="Peptidase_M61_catalytic"/>
</dbReference>
<evidence type="ECO:0000313" key="4">
    <source>
        <dbReference type="Proteomes" id="UP000199440"/>
    </source>
</evidence>
<dbReference type="Gene3D" id="1.10.390.10">
    <property type="entry name" value="Neutral Protease Domain 2"/>
    <property type="match status" value="1"/>
</dbReference>
<dbReference type="STRING" id="192904.SAMN04488514_11622"/>
<keyword evidence="3" id="KW-0378">Hydrolase</keyword>
<proteinExistence type="predicted"/>
<organism evidence="3 4">
    <name type="scientific">Kriegella aquimaris</name>
    <dbReference type="NCBI Taxonomy" id="192904"/>
    <lineage>
        <taxon>Bacteria</taxon>
        <taxon>Pseudomonadati</taxon>
        <taxon>Bacteroidota</taxon>
        <taxon>Flavobacteriia</taxon>
        <taxon>Flavobacteriales</taxon>
        <taxon>Flavobacteriaceae</taxon>
        <taxon>Kriegella</taxon>
    </lineage>
</organism>
<evidence type="ECO:0000313" key="3">
    <source>
        <dbReference type="EMBL" id="SDM86839.1"/>
    </source>
</evidence>
<keyword evidence="3" id="KW-0645">Protease</keyword>
<keyword evidence="3" id="KW-0482">Metalloprotease</keyword>
<dbReference type="SUPFAM" id="SSF55486">
    <property type="entry name" value="Metalloproteases ('zincins'), catalytic domain"/>
    <property type="match status" value="1"/>
</dbReference>
<dbReference type="GO" id="GO:0008237">
    <property type="term" value="F:metallopeptidase activity"/>
    <property type="evidence" value="ECO:0007669"/>
    <property type="project" value="UniProtKB-KW"/>
</dbReference>
<sequence length="622" mass="69598">MRLLVLSLVGMLVYGCGSSKGLVSADKAPVAVAIDLINVKDDKVMVEVNPGAFTAERVSFYIPKTVPGTYSADNYGKYVEGFRALDYNGKELPVSKIDDNTWGISNGKALDKVVYYVNDTYDTEEETNDPVFSPSGTNILAGENFMLNLHGFVGYFGDLKEVPYELKISKPAKLVATTSMTKKPDGQTDTTSDTFVAERYFEVIDNPILYAEPNIESFKINDITVTLSVYSPNGTYTASSLRDPMEKMMAAQKAFLGDIDGTQKYNIMLYLSTMEPNDATGFGALEHHTSTVVVLPEAMTKERLEQAMVDVVSHEFFHIVTPLNVHSEEVQYFDFNDPKMSQHLWMYEGTTEYFANLFQIQQGLIDEDEFYQRIMDKISNAKSYDDTMSFTEMSKNILSEPYEENYANVYEKGALINMALDITLRELSNGERGVLWLMKELSKKYGNNTPFDDDKLINEIVKMTYPEVQAFFDAHVIGNTPIDYNLYFNKVGLTTAKEKEQSGYFLNGEVPFIDVDQANDNAVFVRKGIELNSFLTDLGAQGGDVIKSINGTAINLETIRPIIGQSFGWTPETEINVILQRGEEEIAVSKAVGAPTLNVEAIIPEENISERQSQLREAWLKG</sequence>
<dbReference type="Pfam" id="PF17899">
    <property type="entry name" value="Peptidase_M61_N"/>
    <property type="match status" value="1"/>
</dbReference>
<evidence type="ECO:0000259" key="1">
    <source>
        <dbReference type="Pfam" id="PF05299"/>
    </source>
</evidence>
<dbReference type="AlphaFoldDB" id="A0A1G9WR45"/>
<feature type="domain" description="Peptidase M61 catalytic" evidence="1">
    <location>
        <begin position="309"/>
        <end position="416"/>
    </location>
</feature>